<proteinExistence type="predicted"/>
<dbReference type="EMBL" id="JAVRRD010000004">
    <property type="protein sequence ID" value="KAK5059974.1"/>
    <property type="molecule type" value="Genomic_DNA"/>
</dbReference>
<dbReference type="Proteomes" id="UP001358417">
    <property type="component" value="Unassembled WGS sequence"/>
</dbReference>
<evidence type="ECO:0000256" key="2">
    <source>
        <dbReference type="SAM" id="MobiDB-lite"/>
    </source>
</evidence>
<feature type="region of interest" description="Disordered" evidence="2">
    <location>
        <begin position="301"/>
        <end position="396"/>
    </location>
</feature>
<feature type="coiled-coil region" evidence="1">
    <location>
        <begin position="245"/>
        <end position="272"/>
    </location>
</feature>
<keyword evidence="4" id="KW-1185">Reference proteome</keyword>
<gene>
    <name evidence="3" type="ORF">LTR84_009857</name>
</gene>
<dbReference type="RefSeq" id="XP_064709795.1">
    <property type="nucleotide sequence ID" value="XM_064853396.1"/>
</dbReference>
<evidence type="ECO:0000256" key="1">
    <source>
        <dbReference type="SAM" id="Coils"/>
    </source>
</evidence>
<accession>A0AAV9NKL4</accession>
<keyword evidence="1" id="KW-0175">Coiled coil</keyword>
<sequence length="396" mass="43775">MPLTSSDRAVPDYHFVNEAIEISGRYTSTRSDLDKSVDNMEVQATKSNPRSNDSGDEDQQNVSSVSHPLTRAMPTHETRSTAMRPDIQGLMAVLQDLDAEILEDAAMISDLRTRLEKSASTAKEREADLEASLKQEHKRQQMLTIDVLQFICRIVAHPIRPVDITAFKMKHLRTTISEIPTLREEILGQFLRFSGHSDSLATSTAGDGNELNDAATFGETQIRWYVEHCANLLVRWAKGLGYGTTHELTTQVKELQRDLVDLAAANRAAKANIQFWKDTADRQYATVSSLRRELDALKSGRLQRSPAAAKSGRREAKSSPQVVAQSSLGTDEPVRPQNSNPWPLSGDQMSTNTNTAPESYVPTTSVLSRHRCLLAPTPAARTASGEPASKRPRTSK</sequence>
<feature type="compositionally biased region" description="Polar residues" evidence="2">
    <location>
        <begin position="318"/>
        <end position="329"/>
    </location>
</feature>
<dbReference type="AlphaFoldDB" id="A0AAV9NKL4"/>
<dbReference type="GeneID" id="89978015"/>
<evidence type="ECO:0000313" key="4">
    <source>
        <dbReference type="Proteomes" id="UP001358417"/>
    </source>
</evidence>
<evidence type="ECO:0008006" key="5">
    <source>
        <dbReference type="Google" id="ProtNLM"/>
    </source>
</evidence>
<comment type="caution">
    <text evidence="3">The sequence shown here is derived from an EMBL/GenBank/DDBJ whole genome shotgun (WGS) entry which is preliminary data.</text>
</comment>
<reference evidence="3 4" key="1">
    <citation type="submission" date="2023-08" db="EMBL/GenBank/DDBJ databases">
        <title>Black Yeasts Isolated from many extreme environments.</title>
        <authorList>
            <person name="Coleine C."/>
            <person name="Stajich J.E."/>
            <person name="Selbmann L."/>
        </authorList>
    </citation>
    <scope>NUCLEOTIDE SEQUENCE [LARGE SCALE GENOMIC DNA]</scope>
    <source>
        <strain evidence="3 4">CCFEE 5792</strain>
    </source>
</reference>
<protein>
    <recommendedName>
        <fullName evidence="5">Ubinuclein middle domain-containing protein</fullName>
    </recommendedName>
</protein>
<feature type="region of interest" description="Disordered" evidence="2">
    <location>
        <begin position="44"/>
        <end position="84"/>
    </location>
</feature>
<organism evidence="3 4">
    <name type="scientific">Exophiala bonariae</name>
    <dbReference type="NCBI Taxonomy" id="1690606"/>
    <lineage>
        <taxon>Eukaryota</taxon>
        <taxon>Fungi</taxon>
        <taxon>Dikarya</taxon>
        <taxon>Ascomycota</taxon>
        <taxon>Pezizomycotina</taxon>
        <taxon>Eurotiomycetes</taxon>
        <taxon>Chaetothyriomycetidae</taxon>
        <taxon>Chaetothyriales</taxon>
        <taxon>Herpotrichiellaceae</taxon>
        <taxon>Exophiala</taxon>
    </lineage>
</organism>
<name>A0AAV9NKL4_9EURO</name>
<evidence type="ECO:0000313" key="3">
    <source>
        <dbReference type="EMBL" id="KAK5059974.1"/>
    </source>
</evidence>
<feature type="compositionally biased region" description="Polar residues" evidence="2">
    <location>
        <begin position="336"/>
        <end position="367"/>
    </location>
</feature>